<gene>
    <name evidence="3" type="ORF">GA0070607_2776</name>
</gene>
<dbReference type="Proteomes" id="UP000198243">
    <property type="component" value="Chromosome I"/>
</dbReference>
<feature type="transmembrane region" description="Helical" evidence="2">
    <location>
        <begin position="290"/>
        <end position="312"/>
    </location>
</feature>
<name>A0A1C4VWQ9_9ACTN</name>
<keyword evidence="2" id="KW-0472">Membrane</keyword>
<evidence type="ECO:0000313" key="3">
    <source>
        <dbReference type="EMBL" id="SCE88407.1"/>
    </source>
</evidence>
<evidence type="ECO:0000313" key="4">
    <source>
        <dbReference type="Proteomes" id="UP000198243"/>
    </source>
</evidence>
<evidence type="ECO:0000256" key="2">
    <source>
        <dbReference type="SAM" id="Phobius"/>
    </source>
</evidence>
<evidence type="ECO:0008006" key="5">
    <source>
        <dbReference type="Google" id="ProtNLM"/>
    </source>
</evidence>
<dbReference type="InterPro" id="IPR021424">
    <property type="entry name" value="PorA"/>
</dbReference>
<accession>A0A1C4VWQ9</accession>
<keyword evidence="4" id="KW-1185">Reference proteome</keyword>
<feature type="region of interest" description="Disordered" evidence="1">
    <location>
        <begin position="321"/>
        <end position="428"/>
    </location>
</feature>
<proteinExistence type="predicted"/>
<keyword evidence="2" id="KW-0812">Transmembrane</keyword>
<sequence>MKRIVGAMLFGLGVLLVVAAVGLPLYVAPAVSQLPYDLERSESVAESANAEFLQIKAGAANIERGGLRSTVEVVPQPKITDEKMTGDLEGKAVVWDVFQSVRRIDNNEMINEYSTQLAVDRVSGAAAKWDAAWLEDGTDQPANYAGQVYKFPFGTEKKDYPVFDREIRKTVPAQFKEVTEVRGVQAYRFEQTVPEAELVLAESSLKLLLARFAPEAKTARLMYTNTRSFWVEPVTGSYVDVRDQPRKVLVPDVGQPTVLLSADFRYNEATVIASAERAADNAASIQMVRLWGPITLGVLGLLAIVGGGWLALRGAGRRAAAESVEEKRAGSHRADKDGKDAEPEAPTAETPTAETPTAETPTAETPTAETPTAETPTAETPTAETPTAEAPTADAPTADAPTVVAPSADSTERTVPDQRSSAERPAAR</sequence>
<evidence type="ECO:0000256" key="1">
    <source>
        <dbReference type="SAM" id="MobiDB-lite"/>
    </source>
</evidence>
<reference evidence="4" key="1">
    <citation type="submission" date="2016-06" db="EMBL/GenBank/DDBJ databases">
        <authorList>
            <person name="Varghese N."/>
            <person name="Submissions Spin"/>
        </authorList>
    </citation>
    <scope>NUCLEOTIDE SEQUENCE [LARGE SCALE GENOMIC DNA]</scope>
    <source>
        <strain evidence="4">DSM 44875</strain>
    </source>
</reference>
<feature type="compositionally biased region" description="Low complexity" evidence="1">
    <location>
        <begin position="344"/>
        <end position="402"/>
    </location>
</feature>
<feature type="compositionally biased region" description="Basic and acidic residues" evidence="1">
    <location>
        <begin position="410"/>
        <end position="428"/>
    </location>
</feature>
<dbReference type="Pfam" id="PF11271">
    <property type="entry name" value="PorA"/>
    <property type="match status" value="1"/>
</dbReference>
<dbReference type="AlphaFoldDB" id="A0A1C4VWQ9"/>
<feature type="compositionally biased region" description="Basic and acidic residues" evidence="1">
    <location>
        <begin position="324"/>
        <end position="342"/>
    </location>
</feature>
<dbReference type="EMBL" id="LT607412">
    <property type="protein sequence ID" value="SCE88407.1"/>
    <property type="molecule type" value="Genomic_DNA"/>
</dbReference>
<organism evidence="3 4">
    <name type="scientific">Micromonospora coriariae</name>
    <dbReference type="NCBI Taxonomy" id="285665"/>
    <lineage>
        <taxon>Bacteria</taxon>
        <taxon>Bacillati</taxon>
        <taxon>Actinomycetota</taxon>
        <taxon>Actinomycetes</taxon>
        <taxon>Micromonosporales</taxon>
        <taxon>Micromonosporaceae</taxon>
        <taxon>Micromonospora</taxon>
    </lineage>
</organism>
<protein>
    <recommendedName>
        <fullName evidence="5">DUF3068 domain-containing protein</fullName>
    </recommendedName>
</protein>
<keyword evidence="2" id="KW-1133">Transmembrane helix</keyword>